<dbReference type="AlphaFoldDB" id="A0A1R1ERD2"/>
<feature type="region of interest" description="Disordered" evidence="1">
    <location>
        <begin position="591"/>
        <end position="678"/>
    </location>
</feature>
<dbReference type="EMBL" id="MRTP01000003">
    <property type="protein sequence ID" value="OMF54347.1"/>
    <property type="molecule type" value="Genomic_DNA"/>
</dbReference>
<proteinExistence type="predicted"/>
<feature type="region of interest" description="Disordered" evidence="1">
    <location>
        <begin position="359"/>
        <end position="449"/>
    </location>
</feature>
<reference evidence="4 5" key="1">
    <citation type="submission" date="2016-11" db="EMBL/GenBank/DDBJ databases">
        <title>Paenibacillus species isolates.</title>
        <authorList>
            <person name="Beno S.M."/>
        </authorList>
    </citation>
    <scope>NUCLEOTIDE SEQUENCE [LARGE SCALE GENOMIC DNA]</scope>
    <source>
        <strain evidence="4 5">FSL R5-0378</strain>
    </source>
</reference>
<keyword evidence="2" id="KW-0812">Transmembrane</keyword>
<dbReference type="InterPro" id="IPR025453">
    <property type="entry name" value="DUF4309"/>
</dbReference>
<name>A0A1R1ERD2_9BACL</name>
<dbReference type="CDD" id="cd07341">
    <property type="entry name" value="M56_BlaR1_MecR1_like"/>
    <property type="match status" value="1"/>
</dbReference>
<dbReference type="InterPro" id="IPR052173">
    <property type="entry name" value="Beta-lactam_resp_regulator"/>
</dbReference>
<evidence type="ECO:0000313" key="4">
    <source>
        <dbReference type="EMBL" id="OMF54347.1"/>
    </source>
</evidence>
<dbReference type="PANTHER" id="PTHR34978:SF3">
    <property type="entry name" value="SLR0241 PROTEIN"/>
    <property type="match status" value="1"/>
</dbReference>
<dbReference type="STRING" id="297318.BK138_14240"/>
<dbReference type="Pfam" id="PF14172">
    <property type="entry name" value="DUF4309"/>
    <property type="match status" value="1"/>
</dbReference>
<accession>A0A1R1ERD2</accession>
<protein>
    <recommendedName>
        <fullName evidence="3">Peptidase M56 domain-containing protein</fullName>
    </recommendedName>
</protein>
<feature type="compositionally biased region" description="Polar residues" evidence="1">
    <location>
        <begin position="602"/>
        <end position="611"/>
    </location>
</feature>
<dbReference type="PANTHER" id="PTHR34978">
    <property type="entry name" value="POSSIBLE SENSOR-TRANSDUCER PROTEIN BLAR"/>
    <property type="match status" value="1"/>
</dbReference>
<feature type="domain" description="Peptidase M56" evidence="3">
    <location>
        <begin position="18"/>
        <end position="330"/>
    </location>
</feature>
<gene>
    <name evidence="4" type="ORF">BK138_14240</name>
</gene>
<feature type="region of interest" description="Disordered" evidence="1">
    <location>
        <begin position="86"/>
        <end position="127"/>
    </location>
</feature>
<feature type="transmembrane region" description="Helical" evidence="2">
    <location>
        <begin position="137"/>
        <end position="155"/>
    </location>
</feature>
<keyword evidence="2" id="KW-0472">Membrane</keyword>
<evidence type="ECO:0000313" key="5">
    <source>
        <dbReference type="Proteomes" id="UP000187172"/>
    </source>
</evidence>
<keyword evidence="2" id="KW-1133">Transmembrane helix</keyword>
<dbReference type="Pfam" id="PF05569">
    <property type="entry name" value="Peptidase_M56"/>
    <property type="match status" value="1"/>
</dbReference>
<comment type="caution">
    <text evidence="4">The sequence shown here is derived from an EMBL/GenBank/DDBJ whole genome shotgun (WGS) entry which is preliminary data.</text>
</comment>
<dbReference type="InterPro" id="IPR008756">
    <property type="entry name" value="Peptidase_M56"/>
</dbReference>
<feature type="transmembrane region" description="Helical" evidence="2">
    <location>
        <begin position="12"/>
        <end position="33"/>
    </location>
</feature>
<evidence type="ECO:0000256" key="1">
    <source>
        <dbReference type="SAM" id="MobiDB-lite"/>
    </source>
</evidence>
<sequence>MPGNLNPLLNDLFDWMIHTTLLAGMMVVLILLMKQVFGRWLKPEWHYALWLLLILRLIIPAGPESSFSMGNLFSMAGQGNALFGQQAPEVPSSGQAQPPEKVGDEADLFPGELSGGHESSGTLVPTQKERRLSVRSILMTVWLTGAALLLIRLAISNIRYARLLGRHAQAADPGMVQMLEEAKASMGVRRSIGLQISPAVSSPTLFGVLRPQMIMPPGIAELDEAQQKHIFLHELAHAKRWDILLNWVAQILLAFHWYNPLLWYGFYRMREDQELSADALALRRMDPNQIAQYGHTILTLLEQYRTDAYVPGTARLSASRRQLRRRILMIKTFKPASIRWTVIGLVLVLVLGGCALTDGKSTQDQASPPAGSTNTDSGTTPSDDGNGSNGQTHNGDGQNEPGGQTDSGPDNAGNGAGTGTGSTTGDSTGSAGGGSGTSGTGSATSGHQQQIKDIATLAKKGRVKGADFVSGKTTIEDVHTAWGEPDRPWQPTDRYAYDSYSPGAGRGSYAFGIGQGEVVYDIRYFGSGTDKSTDLSKISFQEIENTLGKPSSVKTSGSDDVLTYKEGDYELKFVGPHATKRLDHISVYSPKAARSTMGGDATAQSGASENAASVKAQAEAPRETAPISKQARASVQAAAVPVEKAGNASAPSEQAAPGNSPVAESGPVQAAVSSGGGR</sequence>
<dbReference type="Proteomes" id="UP000187172">
    <property type="component" value="Unassembled WGS sequence"/>
</dbReference>
<feature type="compositionally biased region" description="Gly residues" evidence="1">
    <location>
        <begin position="430"/>
        <end position="439"/>
    </location>
</feature>
<evidence type="ECO:0000259" key="3">
    <source>
        <dbReference type="Pfam" id="PF05569"/>
    </source>
</evidence>
<dbReference type="RefSeq" id="WP_076170251.1">
    <property type="nucleotide sequence ID" value="NZ_MRTP01000003.1"/>
</dbReference>
<organism evidence="4 5">
    <name type="scientific">Paenibacillus rhizosphaerae</name>
    <dbReference type="NCBI Taxonomy" id="297318"/>
    <lineage>
        <taxon>Bacteria</taxon>
        <taxon>Bacillati</taxon>
        <taxon>Bacillota</taxon>
        <taxon>Bacilli</taxon>
        <taxon>Bacillales</taxon>
        <taxon>Paenibacillaceae</taxon>
        <taxon>Paenibacillus</taxon>
    </lineage>
</organism>
<evidence type="ECO:0000256" key="2">
    <source>
        <dbReference type="SAM" id="Phobius"/>
    </source>
</evidence>
<keyword evidence="5" id="KW-1185">Reference proteome</keyword>
<feature type="compositionally biased region" description="Polar residues" evidence="1">
    <location>
        <begin position="359"/>
        <end position="408"/>
    </location>
</feature>